<sequence>MSHADRWLVSSFESLILFNFYQHTLLKQDSAMTITGQSNGTSAGGFTVPFLIDGEKIYPDKTFNVISPATGKALHKCGSASEKDALAAVESAAKAFKSWRKTTLIERRDIFLKTADILDSRKEELSRIMSEETGAAAGWSDFILGLGIGCIRDVGGRLVTVEGSVPATSDPNVSAMVLREPFGVVLAIAPWNAPYVLGARSIAFPIAAGNTAILKASEFSPRVLYELAAAFHEAGLPKGVLNVIAHEPANAAAITTSLIAHPQIKKINFTGSTGVGRIIAKQAGEHLKPVLLELGGKAPAIVWEDADLDLAADQCAVGAFLHGGQICMSTERIIVHQKIREKFEAKLSASIEKIFPTKSDAPVLINDVAVEKNKKLLEDAVDKGATIVAGSVDAEEISKTRMRPIVIKNVTKDMKIYQTESFGPSVALYEVETEEEALEIANDTEYGLTSAVFTENLRTGLRFAREIESGAVHINNMTVHDESGLPHGGVKSSGFGRFGSTGLEEWVRTKTITYRN</sequence>
<gene>
    <name evidence="7" type="primary">vdh</name>
    <name evidence="7" type="ORF">Cob_v006623</name>
</gene>
<reference evidence="8" key="2">
    <citation type="journal article" date="2019" name="Mol. Plant Microbe Interact.">
        <title>Genome sequence resources for four phytopathogenic fungi from the Colletotrichum orbiculare species complex.</title>
        <authorList>
            <person name="Gan P."/>
            <person name="Tsushima A."/>
            <person name="Narusaka M."/>
            <person name="Narusaka Y."/>
            <person name="Takano Y."/>
            <person name="Kubo Y."/>
            <person name="Shirasu K."/>
        </authorList>
    </citation>
    <scope>GENOME REANNOTATION</scope>
    <source>
        <strain evidence="8">104-T / ATCC 96160 / CBS 514.97 / LARS 414 / MAFF 240422</strain>
    </source>
</reference>
<feature type="domain" description="Aldehyde dehydrogenase" evidence="6">
    <location>
        <begin position="61"/>
        <end position="512"/>
    </location>
</feature>
<dbReference type="Proteomes" id="UP000014480">
    <property type="component" value="Unassembled WGS sequence"/>
</dbReference>
<keyword evidence="3 5" id="KW-0560">Oxidoreductase</keyword>
<dbReference type="Pfam" id="PF00171">
    <property type="entry name" value="Aldedh"/>
    <property type="match status" value="1"/>
</dbReference>
<dbReference type="Gene3D" id="3.40.605.10">
    <property type="entry name" value="Aldehyde Dehydrogenase, Chain A, domain 1"/>
    <property type="match status" value="1"/>
</dbReference>
<evidence type="ECO:0000259" key="6">
    <source>
        <dbReference type="Pfam" id="PF00171"/>
    </source>
</evidence>
<dbReference type="GO" id="GO:0009450">
    <property type="term" value="P:gamma-aminobutyric acid catabolic process"/>
    <property type="evidence" value="ECO:0007669"/>
    <property type="project" value="TreeGrafter"/>
</dbReference>
<dbReference type="InterPro" id="IPR016163">
    <property type="entry name" value="Ald_DH_C"/>
</dbReference>
<accession>A0A484FS99</accession>
<evidence type="ECO:0000313" key="8">
    <source>
        <dbReference type="Proteomes" id="UP000014480"/>
    </source>
</evidence>
<name>A0A484FS99_COLOR</name>
<dbReference type="PANTHER" id="PTHR43353:SF6">
    <property type="entry name" value="CYTOPLASMIC ALDEHYDE DEHYDROGENASE (EUROFUNG)"/>
    <property type="match status" value="1"/>
</dbReference>
<protein>
    <submittedName>
        <fullName evidence="7">Vanillin dehydrogenase</fullName>
    </submittedName>
</protein>
<evidence type="ECO:0000313" key="7">
    <source>
        <dbReference type="EMBL" id="TDZ20716.1"/>
    </source>
</evidence>
<evidence type="ECO:0000256" key="2">
    <source>
        <dbReference type="ARBA" id="ARBA00022857"/>
    </source>
</evidence>
<dbReference type="SUPFAM" id="SSF53720">
    <property type="entry name" value="ALDH-like"/>
    <property type="match status" value="1"/>
</dbReference>
<comment type="caution">
    <text evidence="7">The sequence shown here is derived from an EMBL/GenBank/DDBJ whole genome shotgun (WGS) entry which is preliminary data.</text>
</comment>
<dbReference type="InterPro" id="IPR016161">
    <property type="entry name" value="Ald_DH/histidinol_DH"/>
</dbReference>
<dbReference type="InterPro" id="IPR029510">
    <property type="entry name" value="Ald_DH_CS_GLU"/>
</dbReference>
<dbReference type="FunFam" id="3.40.605.10:FF:000012">
    <property type="entry name" value="NAD-dependent succinate-semialdehyde dehydrogenase"/>
    <property type="match status" value="1"/>
</dbReference>
<dbReference type="FunFam" id="3.40.309.10:FF:000010">
    <property type="entry name" value="Gamma-aminobutyraldehyde dehydrogenase"/>
    <property type="match status" value="1"/>
</dbReference>
<dbReference type="EMBL" id="AMCV02000017">
    <property type="protein sequence ID" value="TDZ20716.1"/>
    <property type="molecule type" value="Genomic_DNA"/>
</dbReference>
<dbReference type="PROSITE" id="PS00687">
    <property type="entry name" value="ALDEHYDE_DEHYDR_GLU"/>
    <property type="match status" value="1"/>
</dbReference>
<evidence type="ECO:0000256" key="3">
    <source>
        <dbReference type="ARBA" id="ARBA00023002"/>
    </source>
</evidence>
<dbReference type="STRING" id="1213857.A0A484FS99"/>
<dbReference type="InterPro" id="IPR015590">
    <property type="entry name" value="Aldehyde_DH_dom"/>
</dbReference>
<reference evidence="8" key="1">
    <citation type="journal article" date="2013" name="New Phytol.">
        <title>Comparative genomic and transcriptomic analyses reveal the hemibiotrophic stage shift of Colletotrichum fungi.</title>
        <authorList>
            <person name="Gan P."/>
            <person name="Ikeda K."/>
            <person name="Irieda H."/>
            <person name="Narusaka M."/>
            <person name="O'Connell R.J."/>
            <person name="Narusaka Y."/>
            <person name="Takano Y."/>
            <person name="Kubo Y."/>
            <person name="Shirasu K."/>
        </authorList>
    </citation>
    <scope>NUCLEOTIDE SEQUENCE [LARGE SCALE GENOMIC DNA]</scope>
    <source>
        <strain evidence="8">104-T / ATCC 96160 / CBS 514.97 / LARS 414 / MAFF 240422</strain>
    </source>
</reference>
<evidence type="ECO:0000256" key="5">
    <source>
        <dbReference type="RuleBase" id="RU003345"/>
    </source>
</evidence>
<organism evidence="7 8">
    <name type="scientific">Colletotrichum orbiculare (strain 104-T / ATCC 96160 / CBS 514.97 / LARS 414 / MAFF 240422)</name>
    <name type="common">Cucumber anthracnose fungus</name>
    <name type="synonym">Colletotrichum lagenarium</name>
    <dbReference type="NCBI Taxonomy" id="1213857"/>
    <lineage>
        <taxon>Eukaryota</taxon>
        <taxon>Fungi</taxon>
        <taxon>Dikarya</taxon>
        <taxon>Ascomycota</taxon>
        <taxon>Pezizomycotina</taxon>
        <taxon>Sordariomycetes</taxon>
        <taxon>Hypocreomycetidae</taxon>
        <taxon>Glomerellales</taxon>
        <taxon>Glomerellaceae</taxon>
        <taxon>Colletotrichum</taxon>
        <taxon>Colletotrichum orbiculare species complex</taxon>
    </lineage>
</organism>
<dbReference type="InterPro" id="IPR050740">
    <property type="entry name" value="Aldehyde_DH_Superfamily"/>
</dbReference>
<evidence type="ECO:0000256" key="1">
    <source>
        <dbReference type="ARBA" id="ARBA00009986"/>
    </source>
</evidence>
<keyword evidence="2" id="KW-0521">NADP</keyword>
<evidence type="ECO:0000256" key="4">
    <source>
        <dbReference type="PROSITE-ProRule" id="PRU10007"/>
    </source>
</evidence>
<dbReference type="GO" id="GO:0004777">
    <property type="term" value="F:succinate-semialdehyde dehydrogenase (NAD+) activity"/>
    <property type="evidence" value="ECO:0007669"/>
    <property type="project" value="TreeGrafter"/>
</dbReference>
<dbReference type="InterPro" id="IPR016162">
    <property type="entry name" value="Ald_DH_N"/>
</dbReference>
<feature type="active site" evidence="4">
    <location>
        <position position="293"/>
    </location>
</feature>
<dbReference type="OrthoDB" id="310895at2759"/>
<comment type="similarity">
    <text evidence="1 5">Belongs to the aldehyde dehydrogenase family.</text>
</comment>
<proteinExistence type="inferred from homology"/>
<dbReference type="Gene3D" id="3.40.309.10">
    <property type="entry name" value="Aldehyde Dehydrogenase, Chain A, domain 2"/>
    <property type="match status" value="1"/>
</dbReference>
<dbReference type="CDD" id="cd07105">
    <property type="entry name" value="ALDH_SaliADH"/>
    <property type="match status" value="1"/>
</dbReference>
<keyword evidence="8" id="KW-1185">Reference proteome</keyword>
<dbReference type="PANTHER" id="PTHR43353">
    <property type="entry name" value="SUCCINATE-SEMIALDEHYDE DEHYDROGENASE, MITOCHONDRIAL"/>
    <property type="match status" value="1"/>
</dbReference>
<dbReference type="AlphaFoldDB" id="A0A484FS99"/>